<evidence type="ECO:0000313" key="3">
    <source>
        <dbReference type="EMBL" id="CEM52252.1"/>
    </source>
</evidence>
<feature type="region of interest" description="Disordered" evidence="1">
    <location>
        <begin position="232"/>
        <end position="267"/>
    </location>
</feature>
<proteinExistence type="predicted"/>
<reference evidence="3" key="1">
    <citation type="submission" date="2014-11" db="EMBL/GenBank/DDBJ databases">
        <authorList>
            <person name="Otto D Thomas"/>
            <person name="Naeem Raeece"/>
        </authorList>
    </citation>
    <scope>NUCLEOTIDE SEQUENCE</scope>
</reference>
<dbReference type="AlphaFoldDB" id="A0A0G4I5H7"/>
<organism evidence="3">
    <name type="scientific">Chromera velia CCMP2878</name>
    <dbReference type="NCBI Taxonomy" id="1169474"/>
    <lineage>
        <taxon>Eukaryota</taxon>
        <taxon>Sar</taxon>
        <taxon>Alveolata</taxon>
        <taxon>Colpodellida</taxon>
        <taxon>Chromeraceae</taxon>
        <taxon>Chromera</taxon>
    </lineage>
</organism>
<feature type="compositionally biased region" description="Acidic residues" evidence="1">
    <location>
        <begin position="234"/>
        <end position="265"/>
    </location>
</feature>
<keyword evidence="2" id="KW-0732">Signal</keyword>
<name>A0A0G4I5H7_9ALVE</name>
<accession>A0A0G4I5H7</accession>
<gene>
    <name evidence="3" type="ORF">Cvel_11173</name>
</gene>
<protein>
    <submittedName>
        <fullName evidence="3">Uncharacterized protein</fullName>
    </submittedName>
</protein>
<dbReference type="VEuPathDB" id="CryptoDB:Cvel_11173"/>
<evidence type="ECO:0000256" key="1">
    <source>
        <dbReference type="SAM" id="MobiDB-lite"/>
    </source>
</evidence>
<sequence length="322" mass="35535">MKFAALLSLALVGGARAYTETPCEDCVEWVKADQELYPTFEHALTVCCYQCNNYSDLTYQQGCSSTLDSVGNVVHDMDAYMMAKFLGEPYVEPLVIPPRRTFQLVGHHVIPVEIGENIVANQVTEEGKGEETEEVLVDAQEEASEPAVEAAVVKTEEEEVPAVVPSETEEAVAEGEEVAQEVTEEGVAQGEEEKTEKLPRVREDGSITYEFEFAPGEADMVVDLDTYLMKEEAEQQAETEEAETADEATEESDAVVEETEEEEPMEMTFGMTDDFAAPVMAEPEETDYVEAVMAAEPEEVVMAEVEKVMPEEVMPEEVAPQV</sequence>
<evidence type="ECO:0000256" key="2">
    <source>
        <dbReference type="SAM" id="SignalP"/>
    </source>
</evidence>
<feature type="signal peptide" evidence="2">
    <location>
        <begin position="1"/>
        <end position="17"/>
    </location>
</feature>
<dbReference type="EMBL" id="CDMZ01005194">
    <property type="protein sequence ID" value="CEM52252.1"/>
    <property type="molecule type" value="Genomic_DNA"/>
</dbReference>
<feature type="chain" id="PRO_5005192628" evidence="2">
    <location>
        <begin position="18"/>
        <end position="322"/>
    </location>
</feature>